<dbReference type="GO" id="GO:0005524">
    <property type="term" value="F:ATP binding"/>
    <property type="evidence" value="ECO:0007669"/>
    <property type="project" value="InterPro"/>
</dbReference>
<dbReference type="PANTHER" id="PTHR43642:SF1">
    <property type="entry name" value="HYBRID SIGNAL TRANSDUCTION HISTIDINE KINASE G"/>
    <property type="match status" value="1"/>
</dbReference>
<dbReference type="EMBL" id="CP006272">
    <property type="protein sequence ID" value="AGZ43957.1"/>
    <property type="molecule type" value="Genomic_DNA"/>
</dbReference>
<dbReference type="SMART" id="SM00065">
    <property type="entry name" value="GAF"/>
    <property type="match status" value="1"/>
</dbReference>
<dbReference type="Pfam" id="PF13191">
    <property type="entry name" value="AAA_16"/>
    <property type="match status" value="1"/>
</dbReference>
<dbReference type="NCBIfam" id="TIGR00254">
    <property type="entry name" value="GGDEF"/>
    <property type="match status" value="1"/>
</dbReference>
<dbReference type="FunFam" id="3.30.70.270:FF:000001">
    <property type="entry name" value="Diguanylate cyclase domain protein"/>
    <property type="match status" value="1"/>
</dbReference>
<dbReference type="InterPro" id="IPR029787">
    <property type="entry name" value="Nucleotide_cyclase"/>
</dbReference>
<dbReference type="Gene3D" id="3.30.70.270">
    <property type="match status" value="1"/>
</dbReference>
<dbReference type="InterPro" id="IPR003018">
    <property type="entry name" value="GAF"/>
</dbReference>
<organism evidence="4 5">
    <name type="scientific">Actinoplanes friuliensis DSM 7358</name>
    <dbReference type="NCBI Taxonomy" id="1246995"/>
    <lineage>
        <taxon>Bacteria</taxon>
        <taxon>Bacillati</taxon>
        <taxon>Actinomycetota</taxon>
        <taxon>Actinomycetes</taxon>
        <taxon>Micromonosporales</taxon>
        <taxon>Micromonosporaceae</taxon>
        <taxon>Actinoplanes</taxon>
    </lineage>
</organism>
<dbReference type="SUPFAM" id="SSF55781">
    <property type="entry name" value="GAF domain-like"/>
    <property type="match status" value="1"/>
</dbReference>
<dbReference type="Pfam" id="PF00069">
    <property type="entry name" value="Pkinase"/>
    <property type="match status" value="1"/>
</dbReference>
<reference evidence="4 5" key="1">
    <citation type="journal article" date="2014" name="J. Biotechnol.">
        <title>Complete genome sequence of the actinobacterium Actinoplanes friuliensis HAG 010964, producer of the lipopeptide antibiotic friulimycin.</title>
        <authorList>
            <person name="Ruckert C."/>
            <person name="Szczepanowski R."/>
            <person name="Albersmeier A."/>
            <person name="Goesmann A."/>
            <person name="Fischer N."/>
            <person name="Steinkamper A."/>
            <person name="Puhler A."/>
            <person name="Biener R."/>
            <person name="Schwartz D."/>
            <person name="Kalinowski J."/>
        </authorList>
    </citation>
    <scope>NUCLEOTIDE SEQUENCE [LARGE SCALE GENOMIC DNA]</scope>
    <source>
        <strain evidence="4 5">DSM 7358</strain>
    </source>
</reference>
<name>U5W4M1_9ACTN</name>
<dbReference type="InterPro" id="IPR000160">
    <property type="entry name" value="GGDEF_dom"/>
</dbReference>
<dbReference type="InterPro" id="IPR011009">
    <property type="entry name" value="Kinase-like_dom_sf"/>
</dbReference>
<dbReference type="HOGENOM" id="CLU_000445_34_2_11"/>
<dbReference type="eggNOG" id="COG3899">
    <property type="taxonomic scope" value="Bacteria"/>
</dbReference>
<dbReference type="InterPro" id="IPR041664">
    <property type="entry name" value="AAA_16"/>
</dbReference>
<dbReference type="GO" id="GO:0004674">
    <property type="term" value="F:protein serine/threonine kinase activity"/>
    <property type="evidence" value="ECO:0007669"/>
    <property type="project" value="UniProtKB-KW"/>
</dbReference>
<dbReference type="PROSITE" id="PS50887">
    <property type="entry name" value="GGDEF"/>
    <property type="match status" value="1"/>
</dbReference>
<gene>
    <name evidence="4" type="ORF">AFR_28480</name>
</gene>
<dbReference type="Pfam" id="PF00990">
    <property type="entry name" value="GGDEF"/>
    <property type="match status" value="1"/>
</dbReference>
<dbReference type="SUPFAM" id="SSF52540">
    <property type="entry name" value="P-loop containing nucleoside triphosphate hydrolases"/>
    <property type="match status" value="1"/>
</dbReference>
<dbReference type="InterPro" id="IPR027417">
    <property type="entry name" value="P-loop_NTPase"/>
</dbReference>
<dbReference type="RefSeq" id="WP_023560294.1">
    <property type="nucleotide sequence ID" value="NC_022657.1"/>
</dbReference>
<keyword evidence="5" id="KW-1185">Reference proteome</keyword>
<dbReference type="InterPro" id="IPR029016">
    <property type="entry name" value="GAF-like_dom_sf"/>
</dbReference>
<dbReference type="Gene3D" id="1.10.510.10">
    <property type="entry name" value="Transferase(Phosphotransferase) domain 1"/>
    <property type="match status" value="1"/>
</dbReference>
<dbReference type="SMART" id="SM00220">
    <property type="entry name" value="S_TKc"/>
    <property type="match status" value="1"/>
</dbReference>
<accession>U5W4M1</accession>
<evidence type="ECO:0000259" key="3">
    <source>
        <dbReference type="PROSITE" id="PS50887"/>
    </source>
</evidence>
<dbReference type="Gene3D" id="3.30.450.40">
    <property type="match status" value="1"/>
</dbReference>
<dbReference type="PROSITE" id="PS50011">
    <property type="entry name" value="PROTEIN_KINASE_DOM"/>
    <property type="match status" value="1"/>
</dbReference>
<dbReference type="CDD" id="cd14014">
    <property type="entry name" value="STKc_PknB_like"/>
    <property type="match status" value="1"/>
</dbReference>
<dbReference type="InterPro" id="IPR043128">
    <property type="entry name" value="Rev_trsase/Diguanyl_cyclase"/>
</dbReference>
<feature type="domain" description="GGDEF" evidence="3">
    <location>
        <begin position="1429"/>
        <end position="1564"/>
    </location>
</feature>
<evidence type="ECO:0000259" key="2">
    <source>
        <dbReference type="PROSITE" id="PS50011"/>
    </source>
</evidence>
<dbReference type="STRING" id="1246995.AFR_28480"/>
<keyword evidence="4" id="KW-0723">Serine/threonine-protein kinase</keyword>
<dbReference type="SMART" id="SM00267">
    <property type="entry name" value="GGDEF"/>
    <property type="match status" value="1"/>
</dbReference>
<dbReference type="eggNOG" id="COG3706">
    <property type="taxonomic scope" value="Bacteria"/>
</dbReference>
<dbReference type="PANTHER" id="PTHR43642">
    <property type="entry name" value="HYBRID SIGNAL TRANSDUCTION HISTIDINE KINASE G"/>
    <property type="match status" value="1"/>
</dbReference>
<dbReference type="Proteomes" id="UP000017746">
    <property type="component" value="Chromosome"/>
</dbReference>
<evidence type="ECO:0000313" key="4">
    <source>
        <dbReference type="EMBL" id="AGZ43957.1"/>
    </source>
</evidence>
<comment type="subcellular location">
    <subcellularLocation>
        <location evidence="1">Membrane</location>
        <topology evidence="1">Single-pass membrane protein</topology>
    </subcellularLocation>
</comment>
<sequence>MLYRSERTRVLRVAGANGRTVVRKEYAGADAVIRARREADVLDRLAGTPGVVQRAGPAEPGVLLLQDCGDTTLASAVRAPGLHELGRRLAEVVASVHAAGVVHKDINPANVMLVDGAPVLIDFELATTAAEERPGFTHESMIAGTLAYLAPEQTGRTGRAVDHRSDLYALGATLYELATGQPPFGRHDPLRLIHDHLARVPEPAAAIEPATPPALSAVIARLLEKEPDRRYQSAEGLAYDLARAGGDLITLGERDFAARLAPPSRLVGRDSECDRLREIFAQAACGGSGAVLVSGPPGVGKSSLIDELRPPVTAAGGWLISGKFDQYRADARNAVTQALQGLGRLLLAEPEESLAELRDRLRSRTGADASQLVAMVPEFGALLGVEAAAPPDDRAEGQARLFAAGLGALRAVVSAERPVVMIIDDLQWAAATPVAFVEKLVEERVPGLLVVGAYREADLDPAHPFARLLDRWSRGPDGPATLRLANLPPGDIAALLAEMLRLPADRAAQLADAVGAHTAGNPFDTVEFVNALRRDGLLVAEDGGWNWDAAAVRTYVGDGDVVHLLAARIARLPRPARQLVKVMACLGAEVELPVLLTAYPVPDEWLGGRLEPALRDGLITTDDAVVRFRHDRVQQAAHDSLGTTGRRLLHLVLARRLRAAGESSLAAQQYLAAYPVVQDRDERLEVARLLATTAAGLKVVNQVTAERYLAGALALAGDDDQELRSAVLIDRHRTLCDLGRLAEADGLYREIVQRPDPLDLATATPAQITGLTVRGRPREAVDLGLAVLRLLGLDVPAPETIEAEVDRGLEELRDWAAGADRRSDAARAELSDPHMIAAAAIILRMMPPSFFGAQTTMSWLVVTAQRVWHDHGPSPQLIGSLGHAGIAAIVARSDYRTGYETLRHVTAVGEARGWAPETAVGRFLASVSTTHWFEPVENAVSLARQAREELLRSGDLQFAVATFHTSVPSSIDCAPDLVSYAAEVTAGVALAARSGNEQAAATTYQFRHLVSVLQGQPVSPGFDATAYERGRSTNPMAVAYEHTTRALAAAIFGDRSGLREHSAAAAGLSTYIGASYSTSTVHLLLALADGPEQHRRTARDWLAARAADAPDNFRHLVHFADAELAWTAGDHHAALRAFDAALNDLGNRCRPWHRALITERAALLHLQEGREFHGRRLLADAHDLYGTWGATAKLRALERAHPFLRTVTPSRTSVNVGHTTTLAAQDVDLMAILTASRALSSETRLDRLRDRVTDILGTLTGASHIRMLVREGTEWVLPAETSLPLTAVRYVQRTREPLLVADAARDDRFARDPYLAGLEFCSLLVIPVLIQGTPLAILVLENRLARAAFTADRLDAVLLIAGQLAVSIENARVYASLEATVAERTEELHRANEQLQILSSTDALTGLANRRQLDTRLATAWHDGAERHEPLSIAMIDVDHFKLYNDRYGHPAGDACLRRVAAALTGVIRTSDLVARYGGEEFALILPGADPATALAIAERARSAVLALTEPHAAAPAGLVTVSIGVASIVPGPDSGPQLLVDSADAELYQAKQHGRNRVMSDAL</sequence>
<dbReference type="InterPro" id="IPR053159">
    <property type="entry name" value="Hybrid_Histidine_Kinase"/>
</dbReference>
<keyword evidence="4" id="KW-0808">Transferase</keyword>
<dbReference type="PATRIC" id="fig|1246995.3.peg.5774"/>
<dbReference type="InterPro" id="IPR000719">
    <property type="entry name" value="Prot_kinase_dom"/>
</dbReference>
<dbReference type="GO" id="GO:0016020">
    <property type="term" value="C:membrane"/>
    <property type="evidence" value="ECO:0007669"/>
    <property type="project" value="UniProtKB-SubCell"/>
</dbReference>
<evidence type="ECO:0000256" key="1">
    <source>
        <dbReference type="ARBA" id="ARBA00004167"/>
    </source>
</evidence>
<protein>
    <submittedName>
        <fullName evidence="4">Serine/threonine protein kinase</fullName>
    </submittedName>
</protein>
<proteinExistence type="predicted"/>
<keyword evidence="4" id="KW-0418">Kinase</keyword>
<dbReference type="SUPFAM" id="SSF55073">
    <property type="entry name" value="Nucleotide cyclase"/>
    <property type="match status" value="1"/>
</dbReference>
<dbReference type="eggNOG" id="COG0515">
    <property type="taxonomic scope" value="Bacteria"/>
</dbReference>
<dbReference type="OrthoDB" id="9772100at2"/>
<dbReference type="Pfam" id="PF01590">
    <property type="entry name" value="GAF"/>
    <property type="match status" value="1"/>
</dbReference>
<feature type="domain" description="Protein kinase" evidence="2">
    <location>
        <begin position="1"/>
        <end position="242"/>
    </location>
</feature>
<evidence type="ECO:0000313" key="5">
    <source>
        <dbReference type="Proteomes" id="UP000017746"/>
    </source>
</evidence>
<dbReference type="SUPFAM" id="SSF56112">
    <property type="entry name" value="Protein kinase-like (PK-like)"/>
    <property type="match status" value="1"/>
</dbReference>
<dbReference type="CDD" id="cd01949">
    <property type="entry name" value="GGDEF"/>
    <property type="match status" value="1"/>
</dbReference>
<dbReference type="KEGG" id="afs:AFR_28480"/>